<dbReference type="OrthoDB" id="67540at2759"/>
<dbReference type="GO" id="GO:0034066">
    <property type="term" value="C:Ric1-Rgp1 guanyl-nucleotide exchange factor complex"/>
    <property type="evidence" value="ECO:0007669"/>
    <property type="project" value="InterPro"/>
</dbReference>
<protein>
    <recommendedName>
        <fullName evidence="3">RIC1 C-terminal alpha solenoid region domain-containing protein</fullName>
    </recommendedName>
</protein>
<dbReference type="GO" id="GO:0042147">
    <property type="term" value="P:retrograde transport, endosome to Golgi"/>
    <property type="evidence" value="ECO:0007669"/>
    <property type="project" value="TreeGrafter"/>
</dbReference>
<evidence type="ECO:0000256" key="2">
    <source>
        <dbReference type="ARBA" id="ARBA00023136"/>
    </source>
</evidence>
<evidence type="ECO:0000256" key="1">
    <source>
        <dbReference type="ARBA" id="ARBA00004370"/>
    </source>
</evidence>
<evidence type="ECO:0000313" key="4">
    <source>
        <dbReference type="EMBL" id="VVT52041.1"/>
    </source>
</evidence>
<keyword evidence="5" id="KW-1185">Reference proteome</keyword>
<dbReference type="GO" id="GO:0000139">
    <property type="term" value="C:Golgi membrane"/>
    <property type="evidence" value="ECO:0007669"/>
    <property type="project" value="TreeGrafter"/>
</dbReference>
<dbReference type="SUPFAM" id="SSF69322">
    <property type="entry name" value="Tricorn protease domain 2"/>
    <property type="match status" value="1"/>
</dbReference>
<name>A0A5E8BM93_9ASCO</name>
<dbReference type="GO" id="GO:0006886">
    <property type="term" value="P:intracellular protein transport"/>
    <property type="evidence" value="ECO:0007669"/>
    <property type="project" value="InterPro"/>
</dbReference>
<dbReference type="PANTHER" id="PTHR22746:SF10">
    <property type="entry name" value="GUANINE NUCLEOTIDE EXCHANGE FACTOR SUBUNIT RIC1"/>
    <property type="match status" value="1"/>
</dbReference>
<evidence type="ECO:0000259" key="3">
    <source>
        <dbReference type="Pfam" id="PF07064"/>
    </source>
</evidence>
<reference evidence="4 5" key="1">
    <citation type="submission" date="2019-09" db="EMBL/GenBank/DDBJ databases">
        <authorList>
            <person name="Brejova B."/>
        </authorList>
    </citation>
    <scope>NUCLEOTIDE SEQUENCE [LARGE SCALE GENOMIC DNA]</scope>
</reference>
<dbReference type="GO" id="GO:0005829">
    <property type="term" value="C:cytosol"/>
    <property type="evidence" value="ECO:0007669"/>
    <property type="project" value="TreeGrafter"/>
</dbReference>
<dbReference type="GeneID" id="43582115"/>
<dbReference type="Pfam" id="PF25440">
    <property type="entry name" value="Beta-prop_RIC1_2nd"/>
    <property type="match status" value="1"/>
</dbReference>
<dbReference type="Pfam" id="PF07064">
    <property type="entry name" value="RIC1"/>
    <property type="match status" value="1"/>
</dbReference>
<dbReference type="EMBL" id="CABVLU010000002">
    <property type="protein sequence ID" value="VVT52041.1"/>
    <property type="molecule type" value="Genomic_DNA"/>
</dbReference>
<feature type="domain" description="RIC1 C-terminal alpha solenoid region" evidence="3">
    <location>
        <begin position="785"/>
        <end position="975"/>
    </location>
</feature>
<dbReference type="InterPro" id="IPR009771">
    <property type="entry name" value="RIC1_C"/>
</dbReference>
<evidence type="ECO:0000313" key="5">
    <source>
        <dbReference type="Proteomes" id="UP000398389"/>
    </source>
</evidence>
<gene>
    <name evidence="4" type="ORF">SAPINGB_P003297</name>
</gene>
<accession>A0A5E8BM93</accession>
<sequence length="982" mass="111188">MIWPAGTPTEIVIPQLKLDSRLVNTLDEPASNPARDDKIVSFEISRAGYAFIVITWNGIYFYQLKPLCPVIAYIRSKSSIEKFGDNLDVHVRSDCNIMVVTTTLGNILTYSISHSDITKEIAVFTYSDNSPLFIYEGQTIRTAFPGPGEASGVHEMYLQFKMIVRLDSGMSTAISLDKDLMIATKSPPAIQFVKWDYDLDINNDLVSSNSSSGHQTRTIILSHLEWLSKKYKEEKHTILNIFWSKSMRLFVWILSDGSVWTVSMNDQKEGRLSVSSGYNLFLDGSCLHKPRPYESVEEKALCAEINARFSLIAVGCISGRTYLYNIKDYSGNFSLVRILEPPTPSSGKINTISCSHDGSGWFVGYESGWAFFSVYGMLNSSSFISSADQRSQEKWMDGIEKSVWSFSGDAIYLLPKDRSSIWVLDTIRWNMTGNFIQSGNTHTVLFKDSKIMLYRGQDLPDLTTIDKDALLWLNVPIPASYIADNWPIKYVACSSDGNYVAVAGIRGVTHYSLYSGMWKMFVEEDSYKDFSVHGGIIWYGNVLIMAVDTGSSHEIQLFLRELDLDSQNILFQETLPAPVIYMFLFGNSLLIYASNNNLYQFNIIVRDKEIELEPITEISFSGIIHSPGRVRSISCIPKHDDSTRVPFVLEESIILLLVDGMLIQLTPRTQNEVNLSDSGKMSYKLRVLHNYIEYYSFSGTQEDLKNMIWAFDGQNIVTWVNGVQENSNEYEDLAKPILVPIELYPLTMLTDKGIVMGVECDAVLTRSGSFTYFKQWTSAQLFLPYILESYLRNNNQQKALSVAKSFRSLNYFEHMLEVLLYDVLVNASSVIQQATSVHKTTKHDSTELLKSAVYFISQFPEMPDVVVNCTRKIEIKYWSKLFSVLGSPQALFEQCIDKEKLVTAGGYLLVLHNLDQNTLTKNKEHDISLKTMDNTIQLLKVANNSKNWDLCKELLRFVRSIDPSGELFKKVLVAANIVVPII</sequence>
<keyword evidence="2" id="KW-0472">Membrane</keyword>
<proteinExistence type="predicted"/>
<organism evidence="4 5">
    <name type="scientific">Magnusiomyces paraingens</name>
    <dbReference type="NCBI Taxonomy" id="2606893"/>
    <lineage>
        <taxon>Eukaryota</taxon>
        <taxon>Fungi</taxon>
        <taxon>Dikarya</taxon>
        <taxon>Ascomycota</taxon>
        <taxon>Saccharomycotina</taxon>
        <taxon>Dipodascomycetes</taxon>
        <taxon>Dipodascales</taxon>
        <taxon>Dipodascaceae</taxon>
        <taxon>Magnusiomyces</taxon>
    </lineage>
</organism>
<comment type="subcellular location">
    <subcellularLocation>
        <location evidence="1">Membrane</location>
    </subcellularLocation>
</comment>
<dbReference type="RefSeq" id="XP_031853906.1">
    <property type="nucleotide sequence ID" value="XM_031998015.1"/>
</dbReference>
<dbReference type="AlphaFoldDB" id="A0A5E8BM93"/>
<dbReference type="InterPro" id="IPR040096">
    <property type="entry name" value="Ric1"/>
</dbReference>
<dbReference type="PANTHER" id="PTHR22746">
    <property type="entry name" value="RAB6A-GEF COMPLEX PARTNER PROTEIN 1"/>
    <property type="match status" value="1"/>
</dbReference>
<dbReference type="Proteomes" id="UP000398389">
    <property type="component" value="Unassembled WGS sequence"/>
</dbReference>